<keyword evidence="4" id="KW-0833">Ubl conjugation pathway</keyword>
<dbReference type="GO" id="GO:0031145">
    <property type="term" value="P:anaphase-promoting complex-dependent catabolic process"/>
    <property type="evidence" value="ECO:0007669"/>
    <property type="project" value="TreeGrafter"/>
</dbReference>
<evidence type="ECO:0000313" key="8">
    <source>
        <dbReference type="EnsemblMetazoa" id="LLOJ001820-PA"/>
    </source>
</evidence>
<dbReference type="GO" id="GO:0051301">
    <property type="term" value="P:cell division"/>
    <property type="evidence" value="ECO:0007669"/>
    <property type="project" value="UniProtKB-KW"/>
</dbReference>
<dbReference type="EnsemblMetazoa" id="LLOJ001820-RA">
    <property type="protein sequence ID" value="LLOJ001820-PA"/>
    <property type="gene ID" value="LLOJ001820"/>
</dbReference>
<evidence type="ECO:0000313" key="9">
    <source>
        <dbReference type="Proteomes" id="UP000092461"/>
    </source>
</evidence>
<reference evidence="8" key="1">
    <citation type="submission" date="2020-05" db="UniProtKB">
        <authorList>
            <consortium name="EnsemblMetazoa"/>
        </authorList>
    </citation>
    <scope>IDENTIFICATION</scope>
    <source>
        <strain evidence="8">Jacobina</strain>
    </source>
</reference>
<evidence type="ECO:0000256" key="1">
    <source>
        <dbReference type="ARBA" id="ARBA00022618"/>
    </source>
</evidence>
<evidence type="ECO:0000256" key="5">
    <source>
        <dbReference type="ARBA" id="ARBA00022803"/>
    </source>
</evidence>
<evidence type="ECO:0000256" key="7">
    <source>
        <dbReference type="PROSITE-ProRule" id="PRU00339"/>
    </source>
</evidence>
<dbReference type="Pfam" id="PF12895">
    <property type="entry name" value="ANAPC3"/>
    <property type="match status" value="1"/>
</dbReference>
<dbReference type="Pfam" id="PF13424">
    <property type="entry name" value="TPR_12"/>
    <property type="match status" value="1"/>
</dbReference>
<dbReference type="SUPFAM" id="SSF48452">
    <property type="entry name" value="TPR-like"/>
    <property type="match status" value="2"/>
</dbReference>
<evidence type="ECO:0000256" key="2">
    <source>
        <dbReference type="ARBA" id="ARBA00022737"/>
    </source>
</evidence>
<dbReference type="PANTHER" id="PTHR12558:SF9">
    <property type="entry name" value="CELL DIVISION CYCLE PROTEIN 16 HOMOLOG"/>
    <property type="match status" value="1"/>
</dbReference>
<dbReference type="Gene3D" id="1.25.40.10">
    <property type="entry name" value="Tetratricopeptide repeat domain"/>
    <property type="match status" value="2"/>
</dbReference>
<dbReference type="InterPro" id="IPR011990">
    <property type="entry name" value="TPR-like_helical_dom_sf"/>
</dbReference>
<dbReference type="Proteomes" id="UP000092461">
    <property type="component" value="Unassembled WGS sequence"/>
</dbReference>
<dbReference type="VEuPathDB" id="VectorBase:LLOJ001820"/>
<evidence type="ECO:0000256" key="6">
    <source>
        <dbReference type="ARBA" id="ARBA00023306"/>
    </source>
</evidence>
<keyword evidence="6" id="KW-0131">Cell cycle</keyword>
<dbReference type="PANTHER" id="PTHR12558">
    <property type="entry name" value="CELL DIVISION CYCLE 16,23,27"/>
    <property type="match status" value="1"/>
</dbReference>
<protein>
    <submittedName>
        <fullName evidence="8">Uncharacterized protein</fullName>
    </submittedName>
</protein>
<evidence type="ECO:0000256" key="4">
    <source>
        <dbReference type="ARBA" id="ARBA00022786"/>
    </source>
</evidence>
<dbReference type="GO" id="GO:0016567">
    <property type="term" value="P:protein ubiquitination"/>
    <property type="evidence" value="ECO:0007669"/>
    <property type="project" value="TreeGrafter"/>
</dbReference>
<dbReference type="SMART" id="SM00028">
    <property type="entry name" value="TPR"/>
    <property type="match status" value="6"/>
</dbReference>
<dbReference type="GO" id="GO:0005737">
    <property type="term" value="C:cytoplasm"/>
    <property type="evidence" value="ECO:0007669"/>
    <property type="project" value="TreeGrafter"/>
</dbReference>
<dbReference type="VEuPathDB" id="VectorBase:LLONM1_003415"/>
<feature type="repeat" description="TPR" evidence="7">
    <location>
        <begin position="566"/>
        <end position="599"/>
    </location>
</feature>
<dbReference type="GO" id="GO:0045842">
    <property type="term" value="P:positive regulation of mitotic metaphase/anaphase transition"/>
    <property type="evidence" value="ECO:0007669"/>
    <property type="project" value="TreeGrafter"/>
</dbReference>
<keyword evidence="9" id="KW-1185">Reference proteome</keyword>
<dbReference type="InterPro" id="IPR019734">
    <property type="entry name" value="TPR_rpt"/>
</dbReference>
<sequence>MDNSAELRDVPEGATVDINRYRKLISDFINLRRYQTALFWAEKVTVMSKYETMDVYWYAQCLFHLKEYHRAAYVLRLHKLEKTNLLCHCLTLESLYEAKEFQEAIDIINSVDSYFMLQSNDDIIESSEVFATITFLKGKILDALDKRSLATEAFMQTLQTSVFFSEALDYLTQHEMLMASEERSLMDSLPIAHQCSDSDAKILKILYESKLKKYYDKINTHFLPGRLITSNLSIVQSLKKTKKENLYTTFNTAKNTDTIRSPYVLLQSTNKATPLASKTSQGKTSIKTEKESLQSMFCDVQKLSLKDCLFQLTQSIDLLVAKAEKCFYNCNYNHCLKILNEIFKRDPYHTQSLSIQIGCLYEQKETNKLFYVAHKLVDLYPEQAISWYAVGSYYDLIGKSDSARRYLSKSTTLDRFYSPAWLAYGHSFAKENEHDQAMAAYFKATQLMRGCHLPLLYIGVECGLTKNLELAENFFEQALSIAPMDVSVLHELAVIKYEYEFYKNAEEVFRVTMDVVKRVAEWNNEVFSTRWEPLLNNLGHCCRKNKKYTEALEFHRQALVLRPQNAATYTAIGLVQAIMGNLIEAVEAFHKSLALRRNEIFTTTILKYVIEELMEESLVSDAYADASTTFASNTSTKLSDSEKSPLATPLYGLTGRASDLDVVDVLTTPMVYENYDISMDD</sequence>
<keyword evidence="1" id="KW-0132">Cell division</keyword>
<dbReference type="GO" id="GO:0005680">
    <property type="term" value="C:anaphase-promoting complex"/>
    <property type="evidence" value="ECO:0007669"/>
    <property type="project" value="TreeGrafter"/>
</dbReference>
<dbReference type="PROSITE" id="PS50005">
    <property type="entry name" value="TPR"/>
    <property type="match status" value="2"/>
</dbReference>
<evidence type="ECO:0000256" key="3">
    <source>
        <dbReference type="ARBA" id="ARBA00022776"/>
    </source>
</evidence>
<dbReference type="AlphaFoldDB" id="A0A1B0CC40"/>
<keyword evidence="3" id="KW-0498">Mitosis</keyword>
<proteinExistence type="predicted"/>
<feature type="repeat" description="TPR" evidence="7">
    <location>
        <begin position="532"/>
        <end position="565"/>
    </location>
</feature>
<keyword evidence="5 7" id="KW-0802">TPR repeat</keyword>
<name>A0A1B0CC40_LUTLO</name>
<dbReference type="EMBL" id="AJWK01006104">
    <property type="status" value="NOT_ANNOTATED_CDS"/>
    <property type="molecule type" value="Genomic_DNA"/>
</dbReference>
<accession>A0A1B0CC40</accession>
<organism evidence="8 9">
    <name type="scientific">Lutzomyia longipalpis</name>
    <name type="common">Sand fly</name>
    <dbReference type="NCBI Taxonomy" id="7200"/>
    <lineage>
        <taxon>Eukaryota</taxon>
        <taxon>Metazoa</taxon>
        <taxon>Ecdysozoa</taxon>
        <taxon>Arthropoda</taxon>
        <taxon>Hexapoda</taxon>
        <taxon>Insecta</taxon>
        <taxon>Pterygota</taxon>
        <taxon>Neoptera</taxon>
        <taxon>Endopterygota</taxon>
        <taxon>Diptera</taxon>
        <taxon>Nematocera</taxon>
        <taxon>Psychodoidea</taxon>
        <taxon>Psychodidae</taxon>
        <taxon>Lutzomyia</taxon>
        <taxon>Lutzomyia</taxon>
    </lineage>
</organism>
<keyword evidence="2" id="KW-0677">Repeat</keyword>